<keyword evidence="2 7" id="KW-0436">Ligase</keyword>
<feature type="binding site" evidence="7">
    <location>
        <position position="252"/>
    </location>
    <ligand>
        <name>ATP</name>
        <dbReference type="ChEBI" id="CHEBI:30616"/>
    </ligand>
</feature>
<organism evidence="10 11">
    <name type="scientific">Bacteriovorax antarcticus</name>
    <dbReference type="NCBI Taxonomy" id="3088717"/>
    <lineage>
        <taxon>Bacteria</taxon>
        <taxon>Pseudomonadati</taxon>
        <taxon>Bdellovibrionota</taxon>
        <taxon>Bacteriovoracia</taxon>
        <taxon>Bacteriovoracales</taxon>
        <taxon>Bacteriovoracaceae</taxon>
        <taxon>Bacteriovorax</taxon>
    </lineage>
</organism>
<evidence type="ECO:0000256" key="5">
    <source>
        <dbReference type="ARBA" id="ARBA00022917"/>
    </source>
</evidence>
<dbReference type="Gene3D" id="1.10.10.350">
    <property type="match status" value="1"/>
</dbReference>
<dbReference type="PANTHER" id="PTHR43311:SF2">
    <property type="entry name" value="GLUTAMATE--TRNA LIGASE, MITOCHONDRIAL-RELATED"/>
    <property type="match status" value="1"/>
</dbReference>
<dbReference type="InterPro" id="IPR020058">
    <property type="entry name" value="Glu/Gln-tRNA-synth_Ib_cat-dom"/>
</dbReference>
<dbReference type="PANTHER" id="PTHR43311">
    <property type="entry name" value="GLUTAMATE--TRNA LIGASE"/>
    <property type="match status" value="1"/>
</dbReference>
<dbReference type="InterPro" id="IPR004527">
    <property type="entry name" value="Glu-tRNA-ligase_bac/mito"/>
</dbReference>
<evidence type="ECO:0000256" key="6">
    <source>
        <dbReference type="ARBA" id="ARBA00023146"/>
    </source>
</evidence>
<dbReference type="Proteomes" id="UP001302274">
    <property type="component" value="Unassembled WGS sequence"/>
</dbReference>
<keyword evidence="6 7" id="KW-0030">Aminoacyl-tRNA synthetase</keyword>
<dbReference type="InterPro" id="IPR033910">
    <property type="entry name" value="GluRS_core"/>
</dbReference>
<dbReference type="PRINTS" id="PR00987">
    <property type="entry name" value="TRNASYNTHGLU"/>
</dbReference>
<evidence type="ECO:0000259" key="8">
    <source>
        <dbReference type="Pfam" id="PF00749"/>
    </source>
</evidence>
<feature type="short sequence motif" description="'KMSKS' region" evidence="7">
    <location>
        <begin position="249"/>
        <end position="253"/>
    </location>
</feature>
<dbReference type="InterPro" id="IPR001412">
    <property type="entry name" value="aa-tRNA-synth_I_CS"/>
</dbReference>
<dbReference type="EMBL" id="JAYGJQ010000002">
    <property type="protein sequence ID" value="MEA9357555.1"/>
    <property type="molecule type" value="Genomic_DNA"/>
</dbReference>
<evidence type="ECO:0000256" key="3">
    <source>
        <dbReference type="ARBA" id="ARBA00022741"/>
    </source>
</evidence>
<dbReference type="EC" id="6.1.1.17" evidence="7"/>
<evidence type="ECO:0000256" key="1">
    <source>
        <dbReference type="ARBA" id="ARBA00007894"/>
    </source>
</evidence>
<evidence type="ECO:0000313" key="10">
    <source>
        <dbReference type="EMBL" id="MEA9357555.1"/>
    </source>
</evidence>
<evidence type="ECO:0000256" key="4">
    <source>
        <dbReference type="ARBA" id="ARBA00022840"/>
    </source>
</evidence>
<dbReference type="InterPro" id="IPR020751">
    <property type="entry name" value="aa-tRNA-synth_I_codon-bd_sub2"/>
</dbReference>
<name>A0ABU5W154_9BACT</name>
<keyword evidence="7" id="KW-0963">Cytoplasm</keyword>
<dbReference type="InterPro" id="IPR045462">
    <property type="entry name" value="aa-tRNA-synth_I_cd-bd"/>
</dbReference>
<comment type="caution">
    <text evidence="7">Lacks conserved residue(s) required for the propagation of feature annotation.</text>
</comment>
<feature type="domain" description="Aminoacyl-tRNA synthetase class I anticodon-binding" evidence="9">
    <location>
        <begin position="343"/>
        <end position="464"/>
    </location>
</feature>
<keyword evidence="11" id="KW-1185">Reference proteome</keyword>
<dbReference type="RefSeq" id="WP_323577606.1">
    <property type="nucleotide sequence ID" value="NZ_JAYGJQ010000002.1"/>
</dbReference>
<evidence type="ECO:0000256" key="7">
    <source>
        <dbReference type="HAMAP-Rule" id="MF_00022"/>
    </source>
</evidence>
<dbReference type="CDD" id="cd00808">
    <property type="entry name" value="GluRS_core"/>
    <property type="match status" value="1"/>
</dbReference>
<comment type="function">
    <text evidence="7">Catalyzes the attachment of glutamate to tRNA(Glu) in a two-step reaction: glutamate is first activated by ATP to form Glu-AMP and then transferred to the acceptor end of tRNA(Glu).</text>
</comment>
<dbReference type="NCBIfam" id="TIGR00464">
    <property type="entry name" value="gltX_bact"/>
    <property type="match status" value="1"/>
</dbReference>
<comment type="similarity">
    <text evidence="1 7">Belongs to the class-I aminoacyl-tRNA synthetase family. Glutamate--tRNA ligase type 1 subfamily.</text>
</comment>
<evidence type="ECO:0000256" key="2">
    <source>
        <dbReference type="ARBA" id="ARBA00022598"/>
    </source>
</evidence>
<accession>A0ABU5W154</accession>
<comment type="subcellular location">
    <subcellularLocation>
        <location evidence="7">Cytoplasm</location>
    </subcellularLocation>
</comment>
<dbReference type="Gene3D" id="3.40.50.620">
    <property type="entry name" value="HUPs"/>
    <property type="match status" value="1"/>
</dbReference>
<keyword evidence="3 7" id="KW-0547">Nucleotide-binding</keyword>
<feature type="short sequence motif" description="'HIGH' region" evidence="7">
    <location>
        <begin position="9"/>
        <end position="19"/>
    </location>
</feature>
<dbReference type="InterPro" id="IPR008925">
    <property type="entry name" value="aa_tRNA-synth_I_cd-bd_sf"/>
</dbReference>
<gene>
    <name evidence="7 10" type="primary">gltX</name>
    <name evidence="10" type="ORF">SHI21_15105</name>
</gene>
<reference evidence="10 11" key="1">
    <citation type="submission" date="2023-11" db="EMBL/GenBank/DDBJ databases">
        <title>A Novel Polar Bacteriovorax (B. antarcticus) Isolated from the Biocrust in Antarctica.</title>
        <authorList>
            <person name="Mun W."/>
            <person name="Choi S.Y."/>
            <person name="Mitchell R.J."/>
        </authorList>
    </citation>
    <scope>NUCLEOTIDE SEQUENCE [LARGE SCALE GENOMIC DNA]</scope>
    <source>
        <strain evidence="10 11">PP10</strain>
    </source>
</reference>
<dbReference type="InterPro" id="IPR014729">
    <property type="entry name" value="Rossmann-like_a/b/a_fold"/>
</dbReference>
<keyword evidence="5 7" id="KW-0648">Protein biosynthesis</keyword>
<keyword evidence="4 7" id="KW-0067">ATP-binding</keyword>
<comment type="catalytic activity">
    <reaction evidence="7">
        <text>tRNA(Glu) + L-glutamate + ATP = L-glutamyl-tRNA(Glu) + AMP + diphosphate</text>
        <dbReference type="Rhea" id="RHEA:23540"/>
        <dbReference type="Rhea" id="RHEA-COMP:9663"/>
        <dbReference type="Rhea" id="RHEA-COMP:9680"/>
        <dbReference type="ChEBI" id="CHEBI:29985"/>
        <dbReference type="ChEBI" id="CHEBI:30616"/>
        <dbReference type="ChEBI" id="CHEBI:33019"/>
        <dbReference type="ChEBI" id="CHEBI:78442"/>
        <dbReference type="ChEBI" id="CHEBI:78520"/>
        <dbReference type="ChEBI" id="CHEBI:456215"/>
        <dbReference type="EC" id="6.1.1.17"/>
    </reaction>
</comment>
<evidence type="ECO:0000259" key="9">
    <source>
        <dbReference type="Pfam" id="PF19269"/>
    </source>
</evidence>
<dbReference type="InterPro" id="IPR000924">
    <property type="entry name" value="Glu/Gln-tRNA-synth"/>
</dbReference>
<dbReference type="InterPro" id="IPR049940">
    <property type="entry name" value="GluQ/Sye"/>
</dbReference>
<protein>
    <recommendedName>
        <fullName evidence="7">Glutamate--tRNA ligase</fullName>
        <ecNumber evidence="7">6.1.1.17</ecNumber>
    </recommendedName>
    <alternativeName>
        <fullName evidence="7">Glutamyl-tRNA synthetase</fullName>
        <shortName evidence="7">GluRS</shortName>
    </alternativeName>
</protein>
<evidence type="ECO:0000313" key="11">
    <source>
        <dbReference type="Proteomes" id="UP001302274"/>
    </source>
</evidence>
<comment type="caution">
    <text evidence="10">The sequence shown here is derived from an EMBL/GenBank/DDBJ whole genome shotgun (WGS) entry which is preliminary data.</text>
</comment>
<comment type="subunit">
    <text evidence="7">Monomer.</text>
</comment>
<dbReference type="HAMAP" id="MF_00022">
    <property type="entry name" value="Glu_tRNA_synth_type1"/>
    <property type="match status" value="1"/>
</dbReference>
<dbReference type="Pfam" id="PF00749">
    <property type="entry name" value="tRNA-synt_1c"/>
    <property type="match status" value="1"/>
</dbReference>
<dbReference type="GO" id="GO:0004818">
    <property type="term" value="F:glutamate-tRNA ligase activity"/>
    <property type="evidence" value="ECO:0007669"/>
    <property type="project" value="UniProtKB-EC"/>
</dbReference>
<dbReference type="PROSITE" id="PS00178">
    <property type="entry name" value="AA_TRNA_LIGASE_I"/>
    <property type="match status" value="1"/>
</dbReference>
<dbReference type="SUPFAM" id="SSF48163">
    <property type="entry name" value="An anticodon-binding domain of class I aminoacyl-tRNA synthetases"/>
    <property type="match status" value="1"/>
</dbReference>
<feature type="domain" description="Glutamyl/glutaminyl-tRNA synthetase class Ib catalytic" evidence="8">
    <location>
        <begin position="3"/>
        <end position="316"/>
    </location>
</feature>
<dbReference type="Pfam" id="PF19269">
    <property type="entry name" value="Anticodon_2"/>
    <property type="match status" value="1"/>
</dbReference>
<dbReference type="SUPFAM" id="SSF52374">
    <property type="entry name" value="Nucleotidylyl transferase"/>
    <property type="match status" value="1"/>
</dbReference>
<proteinExistence type="inferred from homology"/>
<sequence>MTVRVRFAPSPTGYLHIGGARTAMYNYLFAKAMGGTYVLRIEDTDTDRSERKFEEAQIEDLKWLGLPHNEGPDVGGDYGPYRQSERLHIYKEWADKLLKEKKAYPCFCTEAELTAKKEIAVAAKLAPHYDGTCRNLTDAEVEAKTKAGLESVIRFKAPAKAYEFNDHVRGHVVFPEGMVGDFVIVRANGIPVYNYAVVVDDAAMKITHVIRAEEHLPNTLRQLMLYEAFGETPPEFTHVSLLIGEDRQKLSKRHGATSVRLYKEQNYLPSAMLNYLLLLGWSHPEEKDIFDIHELPPFTLDRFTKSAAIYDIVKLNHINGEHLRLLPTDTLIAEVEKVLPAGHPFLKMDHDWKVRCVTLSKEKMNFFNDIIPLLDLYFGSEVSTEADYVEARSWETTPQIQAYLKGEIAKAKAEGKKFVTEAEYNEWSNHVKGELKIKGKQLFMGIRAVLTLQAHGSDLKFIVPLTPIEVLEKRLSM</sequence>